<reference evidence="2 4" key="1">
    <citation type="submission" date="2019-07" db="EMBL/GenBank/DDBJ databases">
        <title>Whole genome shotgun sequence of Cellulomonas hominis NBRC 16055.</title>
        <authorList>
            <person name="Hosoyama A."/>
            <person name="Uohara A."/>
            <person name="Ohji S."/>
            <person name="Ichikawa N."/>
        </authorList>
    </citation>
    <scope>NUCLEOTIDE SEQUENCE [LARGE SCALE GENOMIC DNA]</scope>
    <source>
        <strain evidence="2 4">NBRC 16055</strain>
    </source>
</reference>
<accession>A0A511FLV2</accession>
<dbReference type="RefSeq" id="WP_146840825.1">
    <property type="nucleotide sequence ID" value="NZ_BJVQ01000116.1"/>
</dbReference>
<reference evidence="3 5" key="2">
    <citation type="submission" date="2020-08" db="EMBL/GenBank/DDBJ databases">
        <title>Sequencing the genomes of 1000 actinobacteria strains.</title>
        <authorList>
            <person name="Klenk H.-P."/>
        </authorList>
    </citation>
    <scope>NUCLEOTIDE SEQUENCE [LARGE SCALE GENOMIC DNA]</scope>
    <source>
        <strain evidence="3 5">DSM 9581</strain>
    </source>
</reference>
<dbReference type="SUPFAM" id="SSF52540">
    <property type="entry name" value="P-loop containing nucleoside triphosphate hydrolases"/>
    <property type="match status" value="1"/>
</dbReference>
<dbReference type="AlphaFoldDB" id="A0A511FLV2"/>
<feature type="region of interest" description="Disordered" evidence="1">
    <location>
        <begin position="513"/>
        <end position="542"/>
    </location>
</feature>
<dbReference type="InterPro" id="IPR027417">
    <property type="entry name" value="P-loop_NTPase"/>
</dbReference>
<keyword evidence="4" id="KW-1185">Reference proteome</keyword>
<organism evidence="2 4">
    <name type="scientific">Cellulomonas hominis</name>
    <dbReference type="NCBI Taxonomy" id="156981"/>
    <lineage>
        <taxon>Bacteria</taxon>
        <taxon>Bacillati</taxon>
        <taxon>Actinomycetota</taxon>
        <taxon>Actinomycetes</taxon>
        <taxon>Micrococcales</taxon>
        <taxon>Cellulomonadaceae</taxon>
        <taxon>Cellulomonas</taxon>
    </lineage>
</organism>
<comment type="caution">
    <text evidence="2">The sequence shown here is derived from an EMBL/GenBank/DDBJ whole genome shotgun (WGS) entry which is preliminary data.</text>
</comment>
<dbReference type="EMBL" id="JACHDN010000001">
    <property type="protein sequence ID" value="MBB5474642.1"/>
    <property type="molecule type" value="Genomic_DNA"/>
</dbReference>
<sequence length="569" mass="61538">MNRRTRAVRIERTRMRMPPGFDTRKLADERVQAVLSERIARNFGEGWRIDGANADGTLNVVREVEISDVASITVPLATGIKPSDGDKTQAKLESDYPDYTMTAFNPYARSATLTRLAAEEVRARGLVAEALQVKPWDVQVTSRPDGGFDFQLRSYVPSKHDARIREVATATLGRPGWYFRVDVQNTVLSIIPGELPTFPAAYPYPFDGPVDDVFRVPIGVALGGDGSPNLPLDLNLADSAGAILQGLAGSGKSVLVNAFVYGVLARGHELVVLDVPHKAVDFEWCRPFVREHGWGCESKAAAVTAARLVYEEGIRRGEVLRQMGAQKWQDLPADVRAEMPIITVVADELTGLLAFDPIPKALPKDHPVRVEAAQAAAETELLKAVVTKIPAEMRAAGIRLVLATQQAQSNTGIPPTVKHNLPNRVLLGVNATKQARGHAFANPDSVPWVPEHIAADAGAGRGSGVAEFEGQPSTVFKAFFAPTSQYERHLLTLGLPRAVSPEPTAAQIARHVPRLDEDMGDDRPASRLESEGGWGERDGRDASEVRLRGAAAAAHQLAVDAAQHARAAR</sequence>
<evidence type="ECO:0000313" key="2">
    <source>
        <dbReference type="EMBL" id="GEL48828.1"/>
    </source>
</evidence>
<name>A0A511FLV2_9CELL</name>
<evidence type="ECO:0000313" key="5">
    <source>
        <dbReference type="Proteomes" id="UP000564629"/>
    </source>
</evidence>
<evidence type="ECO:0000313" key="4">
    <source>
        <dbReference type="Proteomes" id="UP000321723"/>
    </source>
</evidence>
<evidence type="ECO:0000313" key="3">
    <source>
        <dbReference type="EMBL" id="MBB5474642.1"/>
    </source>
</evidence>
<dbReference type="Proteomes" id="UP000564629">
    <property type="component" value="Unassembled WGS sequence"/>
</dbReference>
<evidence type="ECO:0000256" key="1">
    <source>
        <dbReference type="SAM" id="MobiDB-lite"/>
    </source>
</evidence>
<evidence type="ECO:0008006" key="6">
    <source>
        <dbReference type="Google" id="ProtNLM"/>
    </source>
</evidence>
<protein>
    <recommendedName>
        <fullName evidence="6">FtsK domain-containing protein</fullName>
    </recommendedName>
</protein>
<dbReference type="EMBL" id="BJVQ01000116">
    <property type="protein sequence ID" value="GEL48828.1"/>
    <property type="molecule type" value="Genomic_DNA"/>
</dbReference>
<dbReference type="OrthoDB" id="5083868at2"/>
<proteinExistence type="predicted"/>
<dbReference type="Proteomes" id="UP000321723">
    <property type="component" value="Unassembled WGS sequence"/>
</dbReference>
<dbReference type="Gene3D" id="3.40.50.300">
    <property type="entry name" value="P-loop containing nucleotide triphosphate hydrolases"/>
    <property type="match status" value="1"/>
</dbReference>
<gene>
    <name evidence="2" type="ORF">CHO01_39440</name>
    <name evidence="3" type="ORF">HNR08_003378</name>
</gene>